<evidence type="ECO:0000313" key="6">
    <source>
        <dbReference type="Proteomes" id="UP000009311"/>
    </source>
</evidence>
<evidence type="ECO:0000313" key="5">
    <source>
        <dbReference type="EMBL" id="CCI84605.1"/>
    </source>
</evidence>
<sequence>MTKSTMIPESEWEIMRIIWTTGTIGSSEVIANLQEKTTWSESTIKTLLRRLVEQGWLKTEKKGRKFFYTPTVGQTEMMYRTSMEMFDRMCDMHKGDLLIDLLKSLPISKSDLTKIAKLASEKAKSAPETIPCNCLPGNKTHRKDC</sequence>
<organism evidence="5 6">
    <name type="scientific">Lactobacillus pasteurii DSM 23907 = CRBIP 24.76</name>
    <dbReference type="NCBI Taxonomy" id="1423790"/>
    <lineage>
        <taxon>Bacteria</taxon>
        <taxon>Bacillati</taxon>
        <taxon>Bacillota</taxon>
        <taxon>Bacilli</taxon>
        <taxon>Lactobacillales</taxon>
        <taxon>Lactobacillaceae</taxon>
        <taxon>Lactobacillus</taxon>
    </lineage>
</organism>
<evidence type="ECO:0000256" key="2">
    <source>
        <dbReference type="ARBA" id="ARBA00023015"/>
    </source>
</evidence>
<keyword evidence="6" id="KW-1185">Reference proteome</keyword>
<dbReference type="PATRIC" id="fig|1423790.3.peg.1669"/>
<dbReference type="Proteomes" id="UP000009311">
    <property type="component" value="Unassembled WGS sequence"/>
</dbReference>
<gene>
    <name evidence="5" type="ORF">BN53_00530</name>
</gene>
<proteinExistence type="inferred from homology"/>
<dbReference type="InterPro" id="IPR014071">
    <property type="entry name" value="Cu_transp_CopY/TcrY"/>
</dbReference>
<reference evidence="5 6" key="1">
    <citation type="submission" date="2012-06" db="EMBL/GenBank/DDBJ databases">
        <title>Draft Genome Sequence of Lactobacillus pasteurii CRBIP 24.76T.</title>
        <authorList>
            <person name="Cousin S."/>
            <person name="Bouchier C."/>
            <person name="Loux V."/>
            <person name="Ma L."/>
            <person name="Creno S."/>
            <person name="Bizet C."/>
            <person name="Clermont D."/>
        </authorList>
    </citation>
    <scope>NUCLEOTIDE SEQUENCE [LARGE SCALE GENOMIC DNA]</scope>
    <source>
        <strain evidence="6">CRBIP 24.76T</strain>
    </source>
</reference>
<dbReference type="RefSeq" id="WP_009559158.1">
    <property type="nucleotide sequence ID" value="NZ_AYZN01000007.1"/>
</dbReference>
<dbReference type="STRING" id="1423790.BN53_00530"/>
<dbReference type="InterPro" id="IPR036388">
    <property type="entry name" value="WH-like_DNA-bd_sf"/>
</dbReference>
<keyword evidence="3" id="KW-0238">DNA-binding</keyword>
<comment type="caution">
    <text evidence="5">The sequence shown here is derived from an EMBL/GenBank/DDBJ whole genome shotgun (WGS) entry which is preliminary data.</text>
</comment>
<evidence type="ECO:0000256" key="1">
    <source>
        <dbReference type="ARBA" id="ARBA00011046"/>
    </source>
</evidence>
<evidence type="ECO:0000256" key="4">
    <source>
        <dbReference type="ARBA" id="ARBA00023163"/>
    </source>
</evidence>
<dbReference type="NCBIfam" id="TIGR02698">
    <property type="entry name" value="CopY_TcrY"/>
    <property type="match status" value="1"/>
</dbReference>
<keyword evidence="2" id="KW-0805">Transcription regulation</keyword>
<dbReference type="InterPro" id="IPR036390">
    <property type="entry name" value="WH_DNA-bd_sf"/>
</dbReference>
<protein>
    <recommendedName>
        <fullName evidence="7">CopY/TcrY family copper transport repressor</fullName>
    </recommendedName>
</protein>
<dbReference type="OrthoDB" id="1849040at2"/>
<name>I7JXG5_9LACO</name>
<dbReference type="eggNOG" id="COG3682">
    <property type="taxonomic scope" value="Bacteria"/>
</dbReference>
<dbReference type="GO" id="GO:0045892">
    <property type="term" value="P:negative regulation of DNA-templated transcription"/>
    <property type="evidence" value="ECO:0007669"/>
    <property type="project" value="InterPro"/>
</dbReference>
<comment type="similarity">
    <text evidence="1">Belongs to the BlaI transcriptional regulatory family.</text>
</comment>
<dbReference type="PIRSF" id="PIRSF019455">
    <property type="entry name" value="CopR_AtkY"/>
    <property type="match status" value="1"/>
</dbReference>
<dbReference type="AlphaFoldDB" id="I7JXG5"/>
<dbReference type="SUPFAM" id="SSF46785">
    <property type="entry name" value="Winged helix' DNA-binding domain"/>
    <property type="match status" value="1"/>
</dbReference>
<keyword evidence="4" id="KW-0804">Transcription</keyword>
<dbReference type="GO" id="GO:0003677">
    <property type="term" value="F:DNA binding"/>
    <property type="evidence" value="ECO:0007669"/>
    <property type="project" value="UniProtKB-KW"/>
</dbReference>
<dbReference type="EMBL" id="CAKD01000008">
    <property type="protein sequence ID" value="CCI84605.1"/>
    <property type="molecule type" value="Genomic_DNA"/>
</dbReference>
<accession>I7JXG5</accession>
<dbReference type="InterPro" id="IPR005650">
    <property type="entry name" value="BlaI_family"/>
</dbReference>
<evidence type="ECO:0008006" key="7">
    <source>
        <dbReference type="Google" id="ProtNLM"/>
    </source>
</evidence>
<evidence type="ECO:0000256" key="3">
    <source>
        <dbReference type="ARBA" id="ARBA00023125"/>
    </source>
</evidence>
<dbReference type="Pfam" id="PF03965">
    <property type="entry name" value="Penicillinase_R"/>
    <property type="match status" value="1"/>
</dbReference>
<dbReference type="Gene3D" id="1.10.10.10">
    <property type="entry name" value="Winged helix-like DNA-binding domain superfamily/Winged helix DNA-binding domain"/>
    <property type="match status" value="1"/>
</dbReference>